<reference evidence="1 2" key="1">
    <citation type="submission" date="2016-01" db="EMBL/GenBank/DDBJ databases">
        <title>Isolation and characterization of bacteriophages from East Africa Rift Valley soda lakes.</title>
        <authorList>
            <person name="van Zyl L.J."/>
            <person name="Nemavhulani S."/>
            <person name="Cowan D.A."/>
            <person name="Trindade M.I."/>
        </authorList>
    </citation>
    <scope>NUCLEOTIDE SEQUENCE [LARGE SCALE GENOMIC DNA]</scope>
</reference>
<dbReference type="RefSeq" id="YP_009275210.1">
    <property type="nucleotide sequence ID" value="NC_030925.1"/>
</dbReference>
<accession>A0A142F163</accession>
<name>A0A142F163_9CAUD</name>
<dbReference type="KEGG" id="vg:28799405"/>
<dbReference type="EMBL" id="KU640380">
    <property type="protein sequence ID" value="AMQ66520.1"/>
    <property type="molecule type" value="Genomic_DNA"/>
</dbReference>
<dbReference type="Proteomes" id="UP000201588">
    <property type="component" value="Segment"/>
</dbReference>
<proteinExistence type="predicted"/>
<evidence type="ECO:0000313" key="1">
    <source>
        <dbReference type="EMBL" id="AMQ66520.1"/>
    </source>
</evidence>
<dbReference type="GeneID" id="28799405"/>
<protein>
    <submittedName>
        <fullName evidence="1">Glycerate dehydrogenase-like protein</fullName>
    </submittedName>
</protein>
<keyword evidence="2" id="KW-1185">Reference proteome</keyword>
<sequence length="154" mass="17997">MFRLNLFSRRGGLSSSDYYSLEREKICKDIEKAFGVYCSPTAIGNKYAVNRIILRDEDEKNHLINKESMKREGSNDIDVFVSMYSKEVLKPEITMRATRGVFDFDRQETYLYGGVDKVIVRIKRGKIKEVYKVHATECLTSWTRLVNHIKNKKD</sequence>
<organism evidence="1 2">
    <name type="scientific">Bacillus phage Shbh1</name>
    <dbReference type="NCBI Taxonomy" id="1796992"/>
    <lineage>
        <taxon>Viruses</taxon>
        <taxon>Duplodnaviria</taxon>
        <taxon>Heunggongvirae</taxon>
        <taxon>Uroviricota</taxon>
        <taxon>Caudoviricetes</taxon>
        <taxon>Herelleviridae</taxon>
        <taxon>Bastillevirinae</taxon>
        <taxon>Shalavirus</taxon>
        <taxon>Shalavirus Shbh1</taxon>
    </lineage>
</organism>
<evidence type="ECO:0000313" key="2">
    <source>
        <dbReference type="Proteomes" id="UP000201588"/>
    </source>
</evidence>